<keyword evidence="2" id="KW-1185">Reference proteome</keyword>
<dbReference type="EMBL" id="RJLN01000032">
    <property type="protein sequence ID" value="RNL98633.1"/>
    <property type="molecule type" value="Genomic_DNA"/>
</dbReference>
<dbReference type="InterPro" id="IPR022050">
    <property type="entry name" value="T_hemolysin"/>
</dbReference>
<dbReference type="Proteomes" id="UP000280698">
    <property type="component" value="Unassembled WGS sequence"/>
</dbReference>
<organism evidence="1 2">
    <name type="scientific">Micromonospora solifontis</name>
    <dbReference type="NCBI Taxonomy" id="2487138"/>
    <lineage>
        <taxon>Bacteria</taxon>
        <taxon>Bacillati</taxon>
        <taxon>Actinomycetota</taxon>
        <taxon>Actinomycetes</taxon>
        <taxon>Micromonosporales</taxon>
        <taxon>Micromonosporaceae</taxon>
        <taxon>Micromonospora</taxon>
    </lineage>
</organism>
<dbReference type="Pfam" id="PF12261">
    <property type="entry name" value="T_hemolysin"/>
    <property type="match status" value="1"/>
</dbReference>
<dbReference type="RefSeq" id="WP_123241285.1">
    <property type="nucleotide sequence ID" value="NZ_JAAHBY010000032.1"/>
</dbReference>
<proteinExistence type="predicted"/>
<evidence type="ECO:0008006" key="3">
    <source>
        <dbReference type="Google" id="ProtNLM"/>
    </source>
</evidence>
<reference evidence="1 2" key="1">
    <citation type="submission" date="2018-11" db="EMBL/GenBank/DDBJ databases">
        <title>Micromonospora sp. PPF5-17, a new actinomycetes isolated from a hot spring soil.</title>
        <authorList>
            <person name="Thawai C."/>
        </authorList>
    </citation>
    <scope>NUCLEOTIDE SEQUENCE [LARGE SCALE GENOMIC DNA]</scope>
    <source>
        <strain evidence="1 2">PPF5-17</strain>
    </source>
</reference>
<name>A0ABX9WHK7_9ACTN</name>
<sequence>MTITRSATAPPGPAATIGADPLRVRVTSPPSPEWDAAAAFVRAGYAEMYGALIDPRPDCFVLAARHRPDRPEEIVACGGMTFNSARGFFSERYLDHPLEDVLQRVAGASVSRDDVVEVGSFVAVGGSGGELIRLLPLLAWCQGMRFALCTATGPLAAALPQFGVPFLSLGRARPTWMTPGERRRWGTYYDHAPTTGLVPLDRIGDLVRACTGRYRFLNVDVALRRALPREAMTDAR</sequence>
<comment type="caution">
    <text evidence="1">The sequence shown here is derived from an EMBL/GenBank/DDBJ whole genome shotgun (WGS) entry which is preliminary data.</text>
</comment>
<gene>
    <name evidence="1" type="ORF">EFE23_13630</name>
</gene>
<evidence type="ECO:0000313" key="1">
    <source>
        <dbReference type="EMBL" id="RNL98633.1"/>
    </source>
</evidence>
<evidence type="ECO:0000313" key="2">
    <source>
        <dbReference type="Proteomes" id="UP000280698"/>
    </source>
</evidence>
<accession>A0ABX9WHK7</accession>
<protein>
    <recommendedName>
        <fullName evidence="3">Thermostable hemolysin</fullName>
    </recommendedName>
</protein>